<dbReference type="GO" id="GO:0016491">
    <property type="term" value="F:oxidoreductase activity"/>
    <property type="evidence" value="ECO:0007669"/>
    <property type="project" value="UniProtKB-KW"/>
</dbReference>
<dbReference type="AlphaFoldDB" id="A0A6B0XYP5"/>
<gene>
    <name evidence="5" type="ORF">F4Y60_04390</name>
</gene>
<comment type="caution">
    <text evidence="5">The sequence shown here is derived from an EMBL/GenBank/DDBJ whole genome shotgun (WGS) entry which is preliminary data.</text>
</comment>
<feature type="region of interest" description="Disordered" evidence="3">
    <location>
        <begin position="452"/>
        <end position="518"/>
    </location>
</feature>
<feature type="domain" description="Aldehyde oxidase/xanthine dehydrogenase a/b hammerhead" evidence="4">
    <location>
        <begin position="35"/>
        <end position="146"/>
    </location>
</feature>
<dbReference type="Pfam" id="PF01315">
    <property type="entry name" value="Ald_Xan_dh_C"/>
    <property type="match status" value="1"/>
</dbReference>
<keyword evidence="1" id="KW-0500">Molybdenum</keyword>
<organism evidence="5">
    <name type="scientific">Boseongicola sp. SB0664_bin_43</name>
    <dbReference type="NCBI Taxonomy" id="2604844"/>
    <lineage>
        <taxon>Bacteria</taxon>
        <taxon>Pseudomonadati</taxon>
        <taxon>Pseudomonadota</taxon>
        <taxon>Alphaproteobacteria</taxon>
        <taxon>Rhodobacterales</taxon>
        <taxon>Paracoccaceae</taxon>
        <taxon>Boseongicola</taxon>
    </lineage>
</organism>
<proteinExistence type="predicted"/>
<feature type="compositionally biased region" description="Low complexity" evidence="3">
    <location>
        <begin position="596"/>
        <end position="611"/>
    </location>
</feature>
<dbReference type="Gene3D" id="3.90.1170.50">
    <property type="entry name" value="Aldehyde oxidase/xanthine dehydrogenase, a/b hammerhead"/>
    <property type="match status" value="1"/>
</dbReference>
<dbReference type="EMBL" id="VXRY01000173">
    <property type="protein sequence ID" value="MXY33325.1"/>
    <property type="molecule type" value="Genomic_DNA"/>
</dbReference>
<dbReference type="InterPro" id="IPR000674">
    <property type="entry name" value="Ald_Oxase/Xan_DH_a/b"/>
</dbReference>
<evidence type="ECO:0000256" key="3">
    <source>
        <dbReference type="SAM" id="MobiDB-lite"/>
    </source>
</evidence>
<keyword evidence="2" id="KW-0560">Oxidoreductase</keyword>
<dbReference type="InterPro" id="IPR016208">
    <property type="entry name" value="Ald_Oxase/xanthine_DH-like"/>
</dbReference>
<protein>
    <submittedName>
        <fullName evidence="5">Molybdopterin-dependent oxidoreductase</fullName>
    </submittedName>
</protein>
<evidence type="ECO:0000313" key="5">
    <source>
        <dbReference type="EMBL" id="MXY33325.1"/>
    </source>
</evidence>
<evidence type="ECO:0000256" key="1">
    <source>
        <dbReference type="ARBA" id="ARBA00022505"/>
    </source>
</evidence>
<feature type="region of interest" description="Disordered" evidence="3">
    <location>
        <begin position="532"/>
        <end position="642"/>
    </location>
</feature>
<dbReference type="GO" id="GO:0005506">
    <property type="term" value="F:iron ion binding"/>
    <property type="evidence" value="ECO:0007669"/>
    <property type="project" value="InterPro"/>
</dbReference>
<dbReference type="SMART" id="SM01008">
    <property type="entry name" value="Ald_Xan_dh_C"/>
    <property type="match status" value="1"/>
</dbReference>
<sequence>MQAEYRKDLFSDERSDDLNVVGKPIIRQDILGHVTGRSRFYDDHAFDGLLHMRCVRSPHHHARIRSVDSSSARQKEGVALVLEARDVPVNMNTLLSLINFGRDDEPLLATGKVSYVGQPILAIVATSVRAAQEAVDAVKVDYEELPHVLDVEEALKPEAPIVNEEYPNNTFDYFDTYDHQKLRFGDVESAFSRADRIVEGEYQMSPIEQAPIETCGAIAAPETNDRITVHTATQALFFSVGVTAKHLDINSARLHFIGGTVGGGFGGKVDSHHEPLAALACLATGRPVKYMWDRAEEMQVGAPRGGERWRIKDGVLRDGRIVARAFTGFFDAGAYTRLSSYAVQKSTGHLPGPYSIPNVASNVYCVFTNRTPSTAMRGFGITAVDFAIERHMDKVARAIGMDPIELRILNAYRDGDMKAHRREAKNCALIECCQVVAQKTGWSLTADAMRASSKAGGGEGELGAIPATVTDGEGRLGERKRSGLAPEPFSGQGSRGLLPEGHSSNNSSALGNAPQRADMEAEVGRLGFKGATRAPAASQGLADETVPAPAPVAPGEPASRSHPAAGAGSGPSLPAAYTQRPAGTIERPTARPPERAPGTPAAQQPETPPAVAEDEGAGAATHFQRGVRRPGVSRFISGSRRR</sequence>
<dbReference type="PANTHER" id="PTHR11908:SF132">
    <property type="entry name" value="ALDEHYDE OXIDASE 1-RELATED"/>
    <property type="match status" value="1"/>
</dbReference>
<evidence type="ECO:0000256" key="2">
    <source>
        <dbReference type="ARBA" id="ARBA00023002"/>
    </source>
</evidence>
<name>A0A6B0XYP5_9RHOB</name>
<dbReference type="Gene3D" id="3.30.365.10">
    <property type="entry name" value="Aldehyde oxidase/xanthine dehydrogenase, molybdopterin binding domain"/>
    <property type="match status" value="3"/>
</dbReference>
<dbReference type="InterPro" id="IPR036856">
    <property type="entry name" value="Ald_Oxase/Xan_DH_a/b_sf"/>
</dbReference>
<dbReference type="SUPFAM" id="SSF54665">
    <property type="entry name" value="CO dehydrogenase molybdoprotein N-domain-like"/>
    <property type="match status" value="1"/>
</dbReference>
<dbReference type="InterPro" id="IPR008274">
    <property type="entry name" value="AldOxase/xan_DH_MoCoBD1"/>
</dbReference>
<dbReference type="Pfam" id="PF02738">
    <property type="entry name" value="MoCoBD_1"/>
    <property type="match status" value="1"/>
</dbReference>
<dbReference type="SUPFAM" id="SSF56003">
    <property type="entry name" value="Molybdenum cofactor-binding domain"/>
    <property type="match status" value="1"/>
</dbReference>
<accession>A0A6B0XYP5</accession>
<dbReference type="InterPro" id="IPR037165">
    <property type="entry name" value="AldOxase/xan_DH_Mopterin-bd_sf"/>
</dbReference>
<reference evidence="5" key="1">
    <citation type="submission" date="2019-09" db="EMBL/GenBank/DDBJ databases">
        <title>Characterisation of the sponge microbiome using genome-centric metagenomics.</title>
        <authorList>
            <person name="Engelberts J.P."/>
            <person name="Robbins S.J."/>
            <person name="De Goeij J.M."/>
            <person name="Aranda M."/>
            <person name="Bell S.C."/>
            <person name="Webster N.S."/>
        </authorList>
    </citation>
    <scope>NUCLEOTIDE SEQUENCE</scope>
    <source>
        <strain evidence="5">SB0664_bin_43</strain>
    </source>
</reference>
<feature type="compositionally biased region" description="Low complexity" evidence="3">
    <location>
        <begin position="555"/>
        <end position="576"/>
    </location>
</feature>
<evidence type="ECO:0000259" key="4">
    <source>
        <dbReference type="SMART" id="SM01008"/>
    </source>
</evidence>
<dbReference type="PANTHER" id="PTHR11908">
    <property type="entry name" value="XANTHINE DEHYDROGENASE"/>
    <property type="match status" value="1"/>
</dbReference>
<feature type="compositionally biased region" description="Basic and acidic residues" evidence="3">
    <location>
        <begin position="472"/>
        <end position="481"/>
    </location>
</feature>